<proteinExistence type="predicted"/>
<dbReference type="PANTHER" id="PTHR33164">
    <property type="entry name" value="TRANSCRIPTIONAL REGULATOR, MARR FAMILY"/>
    <property type="match status" value="1"/>
</dbReference>
<dbReference type="InterPro" id="IPR000835">
    <property type="entry name" value="HTH_MarR-typ"/>
</dbReference>
<dbReference type="InterPro" id="IPR036388">
    <property type="entry name" value="WH-like_DNA-bd_sf"/>
</dbReference>
<dbReference type="PROSITE" id="PS50995">
    <property type="entry name" value="HTH_MARR_2"/>
    <property type="match status" value="1"/>
</dbReference>
<accession>A0ABW2PEH8</accession>
<comment type="caution">
    <text evidence="2">The sequence shown here is derived from an EMBL/GenBank/DDBJ whole genome shotgun (WGS) entry which is preliminary data.</text>
</comment>
<feature type="domain" description="HTH marR-type" evidence="1">
    <location>
        <begin position="1"/>
        <end position="145"/>
    </location>
</feature>
<organism evidence="2 3">
    <name type="scientific">Sphaerisporangium rhizosphaerae</name>
    <dbReference type="NCBI Taxonomy" id="2269375"/>
    <lineage>
        <taxon>Bacteria</taxon>
        <taxon>Bacillati</taxon>
        <taxon>Actinomycetota</taxon>
        <taxon>Actinomycetes</taxon>
        <taxon>Streptosporangiales</taxon>
        <taxon>Streptosporangiaceae</taxon>
        <taxon>Sphaerisporangium</taxon>
    </lineage>
</organism>
<name>A0ABW2PEH8_9ACTN</name>
<dbReference type="SMART" id="SM00347">
    <property type="entry name" value="HTH_MARR"/>
    <property type="match status" value="1"/>
</dbReference>
<reference evidence="3" key="1">
    <citation type="journal article" date="2019" name="Int. J. Syst. Evol. Microbiol.">
        <title>The Global Catalogue of Microorganisms (GCM) 10K type strain sequencing project: providing services to taxonomists for standard genome sequencing and annotation.</title>
        <authorList>
            <consortium name="The Broad Institute Genomics Platform"/>
            <consortium name="The Broad Institute Genome Sequencing Center for Infectious Disease"/>
            <person name="Wu L."/>
            <person name="Ma J."/>
        </authorList>
    </citation>
    <scope>NUCLEOTIDE SEQUENCE [LARGE SCALE GENOMIC DNA]</scope>
    <source>
        <strain evidence="3">CECT 7649</strain>
    </source>
</reference>
<evidence type="ECO:0000259" key="1">
    <source>
        <dbReference type="PROSITE" id="PS50995"/>
    </source>
</evidence>
<keyword evidence="3" id="KW-1185">Reference proteome</keyword>
<protein>
    <submittedName>
        <fullName evidence="2">MarR family winged helix-turn-helix transcriptional regulator</fullName>
    </submittedName>
</protein>
<evidence type="ECO:0000313" key="3">
    <source>
        <dbReference type="Proteomes" id="UP001596496"/>
    </source>
</evidence>
<dbReference type="SUPFAM" id="SSF46785">
    <property type="entry name" value="Winged helix' DNA-binding domain"/>
    <property type="match status" value="1"/>
</dbReference>
<sequence length="147" mass="15784">MNSTANPTPARLRTLPSWVINQTAIAANRLTDRALAGTGSRRHHFAMLAALDEFGPSSQADLGRCTGIDRSDVVAAVTAMAERGFLEQRPDPAHGRRNIVTLTPAGKDHLEGLSALLADAQNELLHALSPAESRTIVELLTRVLDSR</sequence>
<evidence type="ECO:0000313" key="2">
    <source>
        <dbReference type="EMBL" id="MFC7385546.1"/>
    </source>
</evidence>
<dbReference type="EMBL" id="JBHTCG010000019">
    <property type="protein sequence ID" value="MFC7385546.1"/>
    <property type="molecule type" value="Genomic_DNA"/>
</dbReference>
<dbReference type="InterPro" id="IPR039422">
    <property type="entry name" value="MarR/SlyA-like"/>
</dbReference>
<dbReference type="RefSeq" id="WP_380829463.1">
    <property type="nucleotide sequence ID" value="NZ_JBHTCG010000019.1"/>
</dbReference>
<gene>
    <name evidence="2" type="ORF">ACFQSB_25280</name>
</gene>
<dbReference type="InterPro" id="IPR036390">
    <property type="entry name" value="WH_DNA-bd_sf"/>
</dbReference>
<dbReference type="PANTHER" id="PTHR33164:SF57">
    <property type="entry name" value="MARR-FAMILY TRANSCRIPTIONAL REGULATOR"/>
    <property type="match status" value="1"/>
</dbReference>
<dbReference type="Pfam" id="PF12802">
    <property type="entry name" value="MarR_2"/>
    <property type="match status" value="1"/>
</dbReference>
<dbReference type="Proteomes" id="UP001596496">
    <property type="component" value="Unassembled WGS sequence"/>
</dbReference>
<dbReference type="Gene3D" id="1.10.10.10">
    <property type="entry name" value="Winged helix-like DNA-binding domain superfamily/Winged helix DNA-binding domain"/>
    <property type="match status" value="1"/>
</dbReference>